<evidence type="ECO:0000256" key="5">
    <source>
        <dbReference type="ARBA" id="ARBA00022989"/>
    </source>
</evidence>
<feature type="transmembrane region" description="Helical" evidence="7">
    <location>
        <begin position="80"/>
        <end position="98"/>
    </location>
</feature>
<comment type="subcellular location">
    <subcellularLocation>
        <location evidence="1">Cell membrane</location>
        <topology evidence="1">Multi-pass membrane protein</topology>
    </subcellularLocation>
</comment>
<dbReference type="PRINTS" id="PR01837">
    <property type="entry name" value="MGTCSAPBPROT"/>
</dbReference>
<keyword evidence="3" id="KW-1003">Cell membrane</keyword>
<feature type="transmembrane region" description="Helical" evidence="7">
    <location>
        <begin position="56"/>
        <end position="74"/>
    </location>
</feature>
<dbReference type="InterPro" id="IPR049177">
    <property type="entry name" value="MgtC_SapB_SrpB_YhiD_N"/>
</dbReference>
<organism evidence="9 10">
    <name type="scientific">Fodinisporobacter ferrooxydans</name>
    <dbReference type="NCBI Taxonomy" id="2901836"/>
    <lineage>
        <taxon>Bacteria</taxon>
        <taxon>Bacillati</taxon>
        <taxon>Bacillota</taxon>
        <taxon>Bacilli</taxon>
        <taxon>Bacillales</taxon>
        <taxon>Alicyclobacillaceae</taxon>
        <taxon>Fodinisporobacter</taxon>
    </lineage>
</organism>
<gene>
    <name evidence="9" type="ORF">LSG31_15635</name>
</gene>
<accession>A0ABY4CFN2</accession>
<feature type="domain" description="MgtC/SapB/SrpB/YhiD N-terminal" evidence="8">
    <location>
        <begin position="25"/>
        <end position="146"/>
    </location>
</feature>
<keyword evidence="6 7" id="KW-0472">Membrane</keyword>
<dbReference type="PANTHER" id="PTHR33778:SF1">
    <property type="entry name" value="MAGNESIUM TRANSPORTER YHID-RELATED"/>
    <property type="match status" value="1"/>
</dbReference>
<dbReference type="InterPro" id="IPR003416">
    <property type="entry name" value="MgtC/SapB/SrpB/YhiD_fam"/>
</dbReference>
<evidence type="ECO:0000313" key="10">
    <source>
        <dbReference type="Proteomes" id="UP000830167"/>
    </source>
</evidence>
<dbReference type="PANTHER" id="PTHR33778">
    <property type="entry name" value="PROTEIN MGTC"/>
    <property type="match status" value="1"/>
</dbReference>
<keyword evidence="10" id="KW-1185">Reference proteome</keyword>
<sequence>MKAILLFYDLDIELQYFPIIVIRVLIAFIAGCLIGLERESFVDLPFSQYGAIFRTYSLVCIGSCLFVIAAKFGFKTDRVAAQIVTGVGFLGAGIIYKNKVIKGIPTASGIWVTAAIGMLFGCGFYATGILATVLAYFIMDLPHRFQKLFLRMIRKNDPIVHPLKTDND</sequence>
<feature type="transmembrane region" description="Helical" evidence="7">
    <location>
        <begin position="16"/>
        <end position="36"/>
    </location>
</feature>
<dbReference type="EMBL" id="CP089291">
    <property type="protein sequence ID" value="UOF89323.1"/>
    <property type="molecule type" value="Genomic_DNA"/>
</dbReference>
<proteinExistence type="inferred from homology"/>
<evidence type="ECO:0000256" key="1">
    <source>
        <dbReference type="ARBA" id="ARBA00004651"/>
    </source>
</evidence>
<evidence type="ECO:0000256" key="2">
    <source>
        <dbReference type="ARBA" id="ARBA00009298"/>
    </source>
</evidence>
<evidence type="ECO:0000256" key="3">
    <source>
        <dbReference type="ARBA" id="ARBA00022475"/>
    </source>
</evidence>
<comment type="similarity">
    <text evidence="2">Belongs to the MgtC/SapB family.</text>
</comment>
<evidence type="ECO:0000313" key="9">
    <source>
        <dbReference type="EMBL" id="UOF89323.1"/>
    </source>
</evidence>
<keyword evidence="5 7" id="KW-1133">Transmembrane helix</keyword>
<evidence type="ECO:0000256" key="4">
    <source>
        <dbReference type="ARBA" id="ARBA00022692"/>
    </source>
</evidence>
<keyword evidence="4 7" id="KW-0812">Transmembrane</keyword>
<evidence type="ECO:0000256" key="7">
    <source>
        <dbReference type="SAM" id="Phobius"/>
    </source>
</evidence>
<protein>
    <submittedName>
        <fullName evidence="9">MgtC/SapB family protein</fullName>
    </submittedName>
</protein>
<evidence type="ECO:0000256" key="6">
    <source>
        <dbReference type="ARBA" id="ARBA00023136"/>
    </source>
</evidence>
<dbReference type="Proteomes" id="UP000830167">
    <property type="component" value="Chromosome"/>
</dbReference>
<reference evidence="9" key="1">
    <citation type="submission" date="2021-12" db="EMBL/GenBank/DDBJ databases">
        <title>Alicyclobacillaceae gen. nov., sp. nov., isolated from chalcocite enrichment system.</title>
        <authorList>
            <person name="Jiang Z."/>
        </authorList>
    </citation>
    <scope>NUCLEOTIDE SEQUENCE</scope>
    <source>
        <strain evidence="9">MYW30-H2</strain>
    </source>
</reference>
<name>A0ABY4CFN2_9BACL</name>
<evidence type="ECO:0000259" key="8">
    <source>
        <dbReference type="Pfam" id="PF02308"/>
    </source>
</evidence>
<dbReference type="Pfam" id="PF02308">
    <property type="entry name" value="MgtC"/>
    <property type="match status" value="1"/>
</dbReference>
<dbReference type="RefSeq" id="WP_347436010.1">
    <property type="nucleotide sequence ID" value="NZ_CP089291.1"/>
</dbReference>
<feature type="transmembrane region" description="Helical" evidence="7">
    <location>
        <begin position="110"/>
        <end position="139"/>
    </location>
</feature>